<dbReference type="KEGG" id="phr:C6569_09265"/>
<dbReference type="OrthoDB" id="7282689at2"/>
<name>A0A2S0NAR3_9HYPH</name>
<reference evidence="1 2" key="1">
    <citation type="submission" date="2018-03" db="EMBL/GenBank/DDBJ databases">
        <title>Genome sequencing of Phreatobacter sp.</title>
        <authorList>
            <person name="Kim S.-J."/>
            <person name="Heo J."/>
            <person name="Kwon S.-W."/>
        </authorList>
    </citation>
    <scope>NUCLEOTIDE SEQUENCE [LARGE SCALE GENOMIC DNA]</scope>
    <source>
        <strain evidence="1 2">S-12</strain>
    </source>
</reference>
<gene>
    <name evidence="1" type="ORF">C6569_09265</name>
</gene>
<proteinExistence type="predicted"/>
<dbReference type="AlphaFoldDB" id="A0A2S0NAR3"/>
<accession>A0A2S0NAR3</accession>
<evidence type="ECO:0000313" key="2">
    <source>
        <dbReference type="Proteomes" id="UP000237889"/>
    </source>
</evidence>
<dbReference type="Proteomes" id="UP000237889">
    <property type="component" value="Chromosome"/>
</dbReference>
<sequence length="77" mass="8770">MTQITNELMFEVLKTIQSRLTNIETGIREIRTELVAIRGHLVATQQDVANLYSGQAAIELRLEHIERRLDIAEAPAR</sequence>
<dbReference type="RefSeq" id="WP_106748576.1">
    <property type="nucleotide sequence ID" value="NZ_CP027668.1"/>
</dbReference>
<organism evidence="1 2">
    <name type="scientific">Phreatobacter cathodiphilus</name>
    <dbReference type="NCBI Taxonomy" id="1868589"/>
    <lineage>
        <taxon>Bacteria</taxon>
        <taxon>Pseudomonadati</taxon>
        <taxon>Pseudomonadota</taxon>
        <taxon>Alphaproteobacteria</taxon>
        <taxon>Hyphomicrobiales</taxon>
        <taxon>Phreatobacteraceae</taxon>
        <taxon>Phreatobacter</taxon>
    </lineage>
</organism>
<keyword evidence="2" id="KW-1185">Reference proteome</keyword>
<evidence type="ECO:0000313" key="1">
    <source>
        <dbReference type="EMBL" id="AVO45235.1"/>
    </source>
</evidence>
<protein>
    <submittedName>
        <fullName evidence="1">Uncharacterized protein</fullName>
    </submittedName>
</protein>
<dbReference type="EMBL" id="CP027668">
    <property type="protein sequence ID" value="AVO45235.1"/>
    <property type="molecule type" value="Genomic_DNA"/>
</dbReference>